<proteinExistence type="predicted"/>
<organism evidence="1">
    <name type="scientific">Timema californicum</name>
    <name type="common">California timema</name>
    <name type="synonym">Walking stick</name>
    <dbReference type="NCBI Taxonomy" id="61474"/>
    <lineage>
        <taxon>Eukaryota</taxon>
        <taxon>Metazoa</taxon>
        <taxon>Ecdysozoa</taxon>
        <taxon>Arthropoda</taxon>
        <taxon>Hexapoda</taxon>
        <taxon>Insecta</taxon>
        <taxon>Pterygota</taxon>
        <taxon>Neoptera</taxon>
        <taxon>Polyneoptera</taxon>
        <taxon>Phasmatodea</taxon>
        <taxon>Timematodea</taxon>
        <taxon>Timematoidea</taxon>
        <taxon>Timematidae</taxon>
        <taxon>Timema</taxon>
    </lineage>
</organism>
<dbReference type="AlphaFoldDB" id="A0A7R9J3A3"/>
<name>A0A7R9J3A3_TIMCA</name>
<accession>A0A7R9J3A3</accession>
<dbReference type="EMBL" id="OE180641">
    <property type="protein sequence ID" value="CAD7571667.1"/>
    <property type="molecule type" value="Genomic_DNA"/>
</dbReference>
<gene>
    <name evidence="1" type="ORF">TCMB3V08_LOCUS4337</name>
</gene>
<reference evidence="1" key="1">
    <citation type="submission" date="2020-11" db="EMBL/GenBank/DDBJ databases">
        <authorList>
            <person name="Tran Van P."/>
        </authorList>
    </citation>
    <scope>NUCLEOTIDE SEQUENCE</scope>
</reference>
<protein>
    <submittedName>
        <fullName evidence="1">(California timema) hypothetical protein</fullName>
    </submittedName>
</protein>
<dbReference type="PROSITE" id="PS51257">
    <property type="entry name" value="PROKAR_LIPOPROTEIN"/>
    <property type="match status" value="1"/>
</dbReference>
<sequence length="69" mass="7818">MMYKRPFRMSTRLREDDSDIVTMTLAWWSSGALGCVNFCPSNEIFLPNGSRALPNPRTFGMNENQSALS</sequence>
<evidence type="ECO:0000313" key="1">
    <source>
        <dbReference type="EMBL" id="CAD7571667.1"/>
    </source>
</evidence>